<dbReference type="Proteomes" id="UP000586093">
    <property type="component" value="Unassembled WGS sequence"/>
</dbReference>
<keyword evidence="3" id="KW-1185">Reference proteome</keyword>
<dbReference type="Gene3D" id="3.60.15.10">
    <property type="entry name" value="Ribonuclease Z/Hydroxyacylglutathione hydrolase-like"/>
    <property type="match status" value="1"/>
</dbReference>
<evidence type="ECO:0000259" key="1">
    <source>
        <dbReference type="SMART" id="SM00849"/>
    </source>
</evidence>
<dbReference type="CDD" id="cd16282">
    <property type="entry name" value="metallo-hydrolase-like_MBL-fold"/>
    <property type="match status" value="1"/>
</dbReference>
<dbReference type="AlphaFoldDB" id="A0A839HN71"/>
<dbReference type="SMART" id="SM00849">
    <property type="entry name" value="Lactamase_B"/>
    <property type="match status" value="1"/>
</dbReference>
<dbReference type="InterPro" id="IPR001279">
    <property type="entry name" value="Metallo-B-lactamas"/>
</dbReference>
<proteinExistence type="predicted"/>
<organism evidence="2 3">
    <name type="scientific">Aquariibacter albus</name>
    <dbReference type="NCBI Taxonomy" id="2759899"/>
    <lineage>
        <taxon>Bacteria</taxon>
        <taxon>Pseudomonadati</taxon>
        <taxon>Pseudomonadota</taxon>
        <taxon>Betaproteobacteria</taxon>
        <taxon>Burkholderiales</taxon>
        <taxon>Sphaerotilaceae</taxon>
        <taxon>Aquariibacter</taxon>
    </lineage>
</organism>
<evidence type="ECO:0000313" key="3">
    <source>
        <dbReference type="Proteomes" id="UP000586093"/>
    </source>
</evidence>
<dbReference type="GO" id="GO:0016787">
    <property type="term" value="F:hydrolase activity"/>
    <property type="evidence" value="ECO:0007669"/>
    <property type="project" value="UniProtKB-KW"/>
</dbReference>
<accession>A0A839HN71</accession>
<dbReference type="EMBL" id="JACIVI010000001">
    <property type="protein sequence ID" value="MBB1160441.1"/>
    <property type="molecule type" value="Genomic_DNA"/>
</dbReference>
<dbReference type="SUPFAM" id="SSF56281">
    <property type="entry name" value="Metallo-hydrolase/oxidoreductase"/>
    <property type="match status" value="1"/>
</dbReference>
<gene>
    <name evidence="2" type="ORF">H4F90_00400</name>
</gene>
<comment type="caution">
    <text evidence="2">The sequence shown here is derived from an EMBL/GenBank/DDBJ whole genome shotgun (WGS) entry which is preliminary data.</text>
</comment>
<reference evidence="2 3" key="1">
    <citation type="submission" date="2020-08" db="EMBL/GenBank/DDBJ databases">
        <title>Aquariorum lacteus gen. nov., sp. nov., a new member of the family Comamonadaceae, isolated from freshwater aquarium.</title>
        <authorList>
            <person name="Chun S.-J."/>
        </authorList>
    </citation>
    <scope>NUCLEOTIDE SEQUENCE [LARGE SCALE GENOMIC DNA]</scope>
    <source>
        <strain evidence="2 3">SJAQ100</strain>
    </source>
</reference>
<sequence>MHVSSPVTPFRRPSPRGCSRRSLLTGLIAWTGGSAVRAARTELEALVLDPLPQPEARELAPGVYWVPGLPGEVDGRNVGRTGNTGFIVGPQGVLALDAGVSRRHGEALLACIARVTDRPVRRLLITHARQEFLFGAAAFRARGIPVSMQRATAGLMASRCEGCLDTLRVLLGEDHMAGTQMFRPDQLLDGSGPLQDEIGRPVRLLSWGHASGPGDSAVLDETSHIVFTGGLCDHLRVPDLQDARLQGWRDALAALRELRPRRVVPGHGPAGDAAVIDAVDDYLRALEQRLSQLLDAGAPLSEVAERAELPAYAGWDQYDVIHRRNAALLFLRLEHAQLLR</sequence>
<keyword evidence="2" id="KW-0378">Hydrolase</keyword>
<dbReference type="Pfam" id="PF00753">
    <property type="entry name" value="Lactamase_B"/>
    <property type="match status" value="1"/>
</dbReference>
<dbReference type="InterPro" id="IPR036866">
    <property type="entry name" value="RibonucZ/Hydroxyglut_hydro"/>
</dbReference>
<protein>
    <submittedName>
        <fullName evidence="2">MBL fold metallo-hydrolase</fullName>
    </submittedName>
</protein>
<evidence type="ECO:0000313" key="2">
    <source>
        <dbReference type="EMBL" id="MBB1160441.1"/>
    </source>
</evidence>
<feature type="domain" description="Metallo-beta-lactamase" evidence="1">
    <location>
        <begin position="81"/>
        <end position="267"/>
    </location>
</feature>
<name>A0A839HN71_9BURK</name>